<gene>
    <name evidence="1" type="ORF">SCALOS_LOCUS4603</name>
</gene>
<dbReference type="EMBL" id="CAJVPM010006429">
    <property type="protein sequence ID" value="CAG8534840.1"/>
    <property type="molecule type" value="Genomic_DNA"/>
</dbReference>
<keyword evidence="2" id="KW-1185">Reference proteome</keyword>
<evidence type="ECO:0000313" key="2">
    <source>
        <dbReference type="Proteomes" id="UP000789860"/>
    </source>
</evidence>
<proteinExistence type="predicted"/>
<organism evidence="1 2">
    <name type="scientific">Scutellospora calospora</name>
    <dbReference type="NCBI Taxonomy" id="85575"/>
    <lineage>
        <taxon>Eukaryota</taxon>
        <taxon>Fungi</taxon>
        <taxon>Fungi incertae sedis</taxon>
        <taxon>Mucoromycota</taxon>
        <taxon>Glomeromycotina</taxon>
        <taxon>Glomeromycetes</taxon>
        <taxon>Diversisporales</taxon>
        <taxon>Gigasporaceae</taxon>
        <taxon>Scutellospora</taxon>
    </lineage>
</organism>
<reference evidence="1" key="1">
    <citation type="submission" date="2021-06" db="EMBL/GenBank/DDBJ databases">
        <authorList>
            <person name="Kallberg Y."/>
            <person name="Tangrot J."/>
            <person name="Rosling A."/>
        </authorList>
    </citation>
    <scope>NUCLEOTIDE SEQUENCE</scope>
    <source>
        <strain evidence="1">AU212A</strain>
    </source>
</reference>
<evidence type="ECO:0000313" key="1">
    <source>
        <dbReference type="EMBL" id="CAG8534840.1"/>
    </source>
</evidence>
<protein>
    <submittedName>
        <fullName evidence="1">5560_t:CDS:1</fullName>
    </submittedName>
</protein>
<sequence length="261" mass="30356">SNNQVVKSEVLDDQAAELETLNCQDKDLEVLIAYDSTDNLSDVNEHWYKDILQGVDITNNEFIPISLNILISTSKVHSLPIQFLYNRFDVNRVEEFANKLERKVIINAIKNNNEDINHELLGFFILIQKRTLQRIINEISSIDEFNYNINNNSCIIGIQNSIKRRPKGYFKLKRIANTFEKSDTKMSYEDSNYKELLATSTSHEYVQEILDTEESDIRPSNVMILISIPIQLIDFQNYENTQKKYVCHKKDHNAQTCSNNI</sequence>
<comment type="caution">
    <text evidence="1">The sequence shown here is derived from an EMBL/GenBank/DDBJ whole genome shotgun (WGS) entry which is preliminary data.</text>
</comment>
<dbReference type="Proteomes" id="UP000789860">
    <property type="component" value="Unassembled WGS sequence"/>
</dbReference>
<feature type="non-terminal residue" evidence="1">
    <location>
        <position position="1"/>
    </location>
</feature>
<name>A0ACA9LK07_9GLOM</name>
<accession>A0ACA9LK07</accession>